<evidence type="ECO:0000256" key="4">
    <source>
        <dbReference type="ARBA" id="ARBA00023239"/>
    </source>
</evidence>
<dbReference type="InterPro" id="IPR015424">
    <property type="entry name" value="PyrdxlP-dep_Trfase"/>
</dbReference>
<sequence length="392" mass="42519">MVEVRAERASKPRRPVVDLTDAEARLRLPLKWGVPEGVLPAWVAEMDYAVDPVVLGAVQQVLADGITGYPTFGWDAALAESYAAWSARHFGWAPEPQAVHPVVDVTAGVRLAIDVFSGPGGVVFPTPGYNAQHGLARVTGRTEHLLEVPPSAERAEIDLDRLDRLFADGAQTLLLTQPHNPWGRAFTRVELEGIRDVVIRHGARVVSDEIHAPLVLPGAEHVSYLAIEGTHDHAVAVVAASKAFNTAGLRCAQVVVPDRADQLRLVDQPMSRNDSYSPLGMVAARAAYDHGDPWLASLIERLDQQRTLLAELLATHLPEVRMRPLEATYLAWLDASAYGHADAAAVALQRGRVMVSPGESYAPGTTGHVRLNIATSPERLTEAVRRLAQAWT</sequence>
<evidence type="ECO:0000256" key="5">
    <source>
        <dbReference type="ARBA" id="ARBA00037974"/>
    </source>
</evidence>
<dbReference type="EC" id="4.4.1.13" evidence="2"/>
<name>A0A6J7JNK0_9ZZZZ</name>
<dbReference type="GO" id="GO:0030170">
    <property type="term" value="F:pyridoxal phosphate binding"/>
    <property type="evidence" value="ECO:0007669"/>
    <property type="project" value="InterPro"/>
</dbReference>
<comment type="similarity">
    <text evidence="5">Belongs to the class-II pyridoxal-phosphate-dependent aminotransferase family. MalY/PatB cystathionine beta-lyase subfamily.</text>
</comment>
<evidence type="ECO:0000313" key="7">
    <source>
        <dbReference type="EMBL" id="CAB4944925.1"/>
    </source>
</evidence>
<protein>
    <recommendedName>
        <fullName evidence="2">cysteine-S-conjugate beta-lyase</fullName>
        <ecNumber evidence="2">4.4.1.13</ecNumber>
    </recommendedName>
</protein>
<accession>A0A6J7JNK0</accession>
<dbReference type="Pfam" id="PF00155">
    <property type="entry name" value="Aminotran_1_2"/>
    <property type="match status" value="1"/>
</dbReference>
<dbReference type="EMBL" id="CAFBMW010000017">
    <property type="protein sequence ID" value="CAB4944925.1"/>
    <property type="molecule type" value="Genomic_DNA"/>
</dbReference>
<organism evidence="7">
    <name type="scientific">freshwater metagenome</name>
    <dbReference type="NCBI Taxonomy" id="449393"/>
    <lineage>
        <taxon>unclassified sequences</taxon>
        <taxon>metagenomes</taxon>
        <taxon>ecological metagenomes</taxon>
    </lineage>
</organism>
<feature type="domain" description="Aminotransferase class I/classII large" evidence="6">
    <location>
        <begin position="46"/>
        <end position="387"/>
    </location>
</feature>
<keyword evidence="3" id="KW-0663">Pyridoxal phosphate</keyword>
<dbReference type="PANTHER" id="PTHR43525">
    <property type="entry name" value="PROTEIN MALY"/>
    <property type="match status" value="1"/>
</dbReference>
<dbReference type="SUPFAM" id="SSF53383">
    <property type="entry name" value="PLP-dependent transferases"/>
    <property type="match status" value="1"/>
</dbReference>
<reference evidence="7" key="1">
    <citation type="submission" date="2020-05" db="EMBL/GenBank/DDBJ databases">
        <authorList>
            <person name="Chiriac C."/>
            <person name="Salcher M."/>
            <person name="Ghai R."/>
            <person name="Kavagutti S V."/>
        </authorList>
    </citation>
    <scope>NUCLEOTIDE SEQUENCE</scope>
</reference>
<gene>
    <name evidence="7" type="ORF">UFOPK3662_02161</name>
</gene>
<dbReference type="GO" id="GO:0047804">
    <property type="term" value="F:cysteine-S-conjugate beta-lyase activity"/>
    <property type="evidence" value="ECO:0007669"/>
    <property type="project" value="UniProtKB-EC"/>
</dbReference>
<dbReference type="Gene3D" id="3.40.640.10">
    <property type="entry name" value="Type I PLP-dependent aspartate aminotransferase-like (Major domain)"/>
    <property type="match status" value="1"/>
</dbReference>
<dbReference type="Gene3D" id="3.90.1150.10">
    <property type="entry name" value="Aspartate Aminotransferase, domain 1"/>
    <property type="match status" value="1"/>
</dbReference>
<proteinExistence type="inferred from homology"/>
<dbReference type="InterPro" id="IPR051798">
    <property type="entry name" value="Class-II_PLP-Dep_Aminotrans"/>
</dbReference>
<evidence type="ECO:0000256" key="3">
    <source>
        <dbReference type="ARBA" id="ARBA00022898"/>
    </source>
</evidence>
<dbReference type="InterPro" id="IPR015422">
    <property type="entry name" value="PyrdxlP-dep_Trfase_small"/>
</dbReference>
<dbReference type="PANTHER" id="PTHR43525:SF2">
    <property type="entry name" value="CYSTATHIONINE BETA-LYASE-RELATED"/>
    <property type="match status" value="1"/>
</dbReference>
<keyword evidence="4" id="KW-0456">Lyase</keyword>
<evidence type="ECO:0000259" key="6">
    <source>
        <dbReference type="Pfam" id="PF00155"/>
    </source>
</evidence>
<evidence type="ECO:0000256" key="1">
    <source>
        <dbReference type="ARBA" id="ARBA00001933"/>
    </source>
</evidence>
<comment type="cofactor">
    <cofactor evidence="1">
        <name>pyridoxal 5'-phosphate</name>
        <dbReference type="ChEBI" id="CHEBI:597326"/>
    </cofactor>
</comment>
<evidence type="ECO:0000256" key="2">
    <source>
        <dbReference type="ARBA" id="ARBA00012224"/>
    </source>
</evidence>
<dbReference type="InterPro" id="IPR015421">
    <property type="entry name" value="PyrdxlP-dep_Trfase_major"/>
</dbReference>
<dbReference type="CDD" id="cd00609">
    <property type="entry name" value="AAT_like"/>
    <property type="match status" value="1"/>
</dbReference>
<dbReference type="AlphaFoldDB" id="A0A6J7JNK0"/>
<dbReference type="InterPro" id="IPR004839">
    <property type="entry name" value="Aminotransferase_I/II_large"/>
</dbReference>